<evidence type="ECO:0000313" key="2">
    <source>
        <dbReference type="EMBL" id="MBB5335167.1"/>
    </source>
</evidence>
<feature type="domain" description="PTS EIIA type-2" evidence="1">
    <location>
        <begin position="1"/>
        <end position="117"/>
    </location>
</feature>
<dbReference type="EMBL" id="JACHFH010000002">
    <property type="protein sequence ID" value="MBB5335167.1"/>
    <property type="molecule type" value="Genomic_DNA"/>
</dbReference>
<gene>
    <name evidence="2" type="ORF">HNR32_000281</name>
</gene>
<dbReference type="InterPro" id="IPR016152">
    <property type="entry name" value="PTrfase/Anion_transptr"/>
</dbReference>
<comment type="caution">
    <text evidence="2">The sequence shown here is derived from an EMBL/GenBank/DDBJ whole genome shotgun (WGS) entry which is preliminary data.</text>
</comment>
<dbReference type="PANTHER" id="PTHR30185:SF13">
    <property type="entry name" value="LICABCH OPERON REGULATOR-RELATED"/>
    <property type="match status" value="1"/>
</dbReference>
<name>A0A840UHY8_9FIRM</name>
<dbReference type="PANTHER" id="PTHR30185">
    <property type="entry name" value="CRYPTIC BETA-GLUCOSIDE BGL OPERON ANTITERMINATOR"/>
    <property type="match status" value="1"/>
</dbReference>
<keyword evidence="2" id="KW-0808">Transferase</keyword>
<sequence>MTEKAIVAGLMSVKTQKSVFEREKVSSTAIGNLVAVPHPIYNDTDKSFISVLILDKPVYWGEFLVQVIFLLSIKKGNTELWETIFLKLNDYIRCLGGVESLLKNKSYDIFLKEFSDMFSGLNIKKGEKMNGYRVDKN</sequence>
<evidence type="ECO:0000313" key="3">
    <source>
        <dbReference type="Proteomes" id="UP000559117"/>
    </source>
</evidence>
<reference evidence="2 3" key="1">
    <citation type="submission" date="2020-08" db="EMBL/GenBank/DDBJ databases">
        <title>Genomic Encyclopedia of Type Strains, Phase IV (KMG-IV): sequencing the most valuable type-strain genomes for metagenomic binning, comparative biology and taxonomic classification.</title>
        <authorList>
            <person name="Goeker M."/>
        </authorList>
    </citation>
    <scope>NUCLEOTIDE SEQUENCE [LARGE SCALE GENOMIC DNA]</scope>
    <source>
        <strain evidence="2 3">DSM 24661</strain>
    </source>
</reference>
<dbReference type="InterPro" id="IPR002178">
    <property type="entry name" value="PTS_EIIA_type-2_dom"/>
</dbReference>
<dbReference type="RefSeq" id="WP_183858988.1">
    <property type="nucleotide sequence ID" value="NZ_JACHFH010000002.1"/>
</dbReference>
<accession>A0A840UHY8</accession>
<proteinExistence type="predicted"/>
<dbReference type="GO" id="GO:0016740">
    <property type="term" value="F:transferase activity"/>
    <property type="evidence" value="ECO:0007669"/>
    <property type="project" value="UniProtKB-KW"/>
</dbReference>
<dbReference type="AlphaFoldDB" id="A0A840UHY8"/>
<protein>
    <submittedName>
        <fullName evidence="2">Mannitol/fructose-specific phosphotransferase system IIA component (Ntr-type)</fullName>
    </submittedName>
</protein>
<dbReference type="Gene3D" id="3.40.930.10">
    <property type="entry name" value="Mannitol-specific EII, Chain A"/>
    <property type="match status" value="1"/>
</dbReference>
<organism evidence="2 3">
    <name type="scientific">Pectinatus brassicae</name>
    <dbReference type="NCBI Taxonomy" id="862415"/>
    <lineage>
        <taxon>Bacteria</taxon>
        <taxon>Bacillati</taxon>
        <taxon>Bacillota</taxon>
        <taxon>Negativicutes</taxon>
        <taxon>Selenomonadales</taxon>
        <taxon>Selenomonadaceae</taxon>
        <taxon>Pectinatus</taxon>
    </lineage>
</organism>
<evidence type="ECO:0000259" key="1">
    <source>
        <dbReference type="PROSITE" id="PS51094"/>
    </source>
</evidence>
<dbReference type="PROSITE" id="PS51094">
    <property type="entry name" value="PTS_EIIA_TYPE_2"/>
    <property type="match status" value="1"/>
</dbReference>
<keyword evidence="3" id="KW-1185">Reference proteome</keyword>
<dbReference type="Proteomes" id="UP000559117">
    <property type="component" value="Unassembled WGS sequence"/>
</dbReference>
<dbReference type="SUPFAM" id="SSF55804">
    <property type="entry name" value="Phoshotransferase/anion transport protein"/>
    <property type="match status" value="1"/>
</dbReference>
<dbReference type="InterPro" id="IPR050661">
    <property type="entry name" value="BglG_antiterminators"/>
</dbReference>
<dbReference type="Pfam" id="PF00359">
    <property type="entry name" value="PTS_EIIA_2"/>
    <property type="match status" value="1"/>
</dbReference>